<dbReference type="OrthoDB" id="2886214at2"/>
<dbReference type="AlphaFoldDB" id="A0A3B0C707"/>
<keyword evidence="3" id="KW-0547">Nucleotide-binding</keyword>
<keyword evidence="3" id="KW-0067">ATP-binding</keyword>
<sequence>MSCLQNRSGHGNVHKSLEVRDRDDILTAMQMTRTLAEELGFSAEETLFLQLATEEACTNAQNYGALEHSGYFEIKWRADAPTIEIVICQESRTFDVDLSTPAALAKGGDVTRGRGLVLIAGIMDELHLARSGTRVELTMRKTRKLPRDAT</sequence>
<dbReference type="EMBL" id="RBAH01000013">
    <property type="protein sequence ID" value="RKN82015.1"/>
    <property type="molecule type" value="Genomic_DNA"/>
</dbReference>
<dbReference type="PANTHER" id="PTHR35526:SF3">
    <property type="entry name" value="ANTI-SIGMA-F FACTOR RSBW"/>
    <property type="match status" value="1"/>
</dbReference>
<evidence type="ECO:0000256" key="1">
    <source>
        <dbReference type="ARBA" id="ARBA00022527"/>
    </source>
</evidence>
<evidence type="ECO:0000313" key="4">
    <source>
        <dbReference type="Proteomes" id="UP000282311"/>
    </source>
</evidence>
<dbReference type="PANTHER" id="PTHR35526">
    <property type="entry name" value="ANTI-SIGMA-F FACTOR RSBW-RELATED"/>
    <property type="match status" value="1"/>
</dbReference>
<reference evidence="3 4" key="1">
    <citation type="journal article" date="2007" name="Int. J. Syst. Evol. Microbiol.">
        <title>Paenibacillus ginsengarvi sp. nov., isolated from soil from ginseng cultivation.</title>
        <authorList>
            <person name="Yoon M.H."/>
            <person name="Ten L.N."/>
            <person name="Im W.T."/>
        </authorList>
    </citation>
    <scope>NUCLEOTIDE SEQUENCE [LARGE SCALE GENOMIC DNA]</scope>
    <source>
        <strain evidence="3 4">KCTC 13059</strain>
    </source>
</reference>
<keyword evidence="1" id="KW-0418">Kinase</keyword>
<proteinExistence type="predicted"/>
<name>A0A3B0C707_9BACL</name>
<protein>
    <submittedName>
        <fullName evidence="3">ATP-binding protein</fullName>
    </submittedName>
</protein>
<keyword evidence="1" id="KW-0808">Transferase</keyword>
<dbReference type="InterPro" id="IPR036890">
    <property type="entry name" value="HATPase_C_sf"/>
</dbReference>
<organism evidence="3 4">
    <name type="scientific">Paenibacillus ginsengarvi</name>
    <dbReference type="NCBI Taxonomy" id="400777"/>
    <lineage>
        <taxon>Bacteria</taxon>
        <taxon>Bacillati</taxon>
        <taxon>Bacillota</taxon>
        <taxon>Bacilli</taxon>
        <taxon>Bacillales</taxon>
        <taxon>Paenibacillaceae</taxon>
        <taxon>Paenibacillus</taxon>
    </lineage>
</organism>
<comment type="caution">
    <text evidence="3">The sequence shown here is derived from an EMBL/GenBank/DDBJ whole genome shotgun (WGS) entry which is preliminary data.</text>
</comment>
<dbReference type="Pfam" id="PF13581">
    <property type="entry name" value="HATPase_c_2"/>
    <property type="match status" value="1"/>
</dbReference>
<evidence type="ECO:0000313" key="3">
    <source>
        <dbReference type="EMBL" id="RKN82015.1"/>
    </source>
</evidence>
<keyword evidence="4" id="KW-1185">Reference proteome</keyword>
<dbReference type="CDD" id="cd16936">
    <property type="entry name" value="HATPase_RsbW-like"/>
    <property type="match status" value="1"/>
</dbReference>
<dbReference type="GO" id="GO:0004674">
    <property type="term" value="F:protein serine/threonine kinase activity"/>
    <property type="evidence" value="ECO:0007669"/>
    <property type="project" value="UniProtKB-KW"/>
</dbReference>
<evidence type="ECO:0000259" key="2">
    <source>
        <dbReference type="Pfam" id="PF13581"/>
    </source>
</evidence>
<dbReference type="InterPro" id="IPR003594">
    <property type="entry name" value="HATPase_dom"/>
</dbReference>
<dbReference type="Proteomes" id="UP000282311">
    <property type="component" value="Unassembled WGS sequence"/>
</dbReference>
<accession>A0A3B0C707</accession>
<dbReference type="Gene3D" id="3.30.565.10">
    <property type="entry name" value="Histidine kinase-like ATPase, C-terminal domain"/>
    <property type="match status" value="1"/>
</dbReference>
<dbReference type="RefSeq" id="WP_120748769.1">
    <property type="nucleotide sequence ID" value="NZ_RBAH01000013.1"/>
</dbReference>
<dbReference type="GO" id="GO:0005524">
    <property type="term" value="F:ATP binding"/>
    <property type="evidence" value="ECO:0007669"/>
    <property type="project" value="UniProtKB-KW"/>
</dbReference>
<dbReference type="InterPro" id="IPR050267">
    <property type="entry name" value="Anti-sigma-factor_SerPK"/>
</dbReference>
<feature type="domain" description="Histidine kinase/HSP90-like ATPase" evidence="2">
    <location>
        <begin position="25"/>
        <end position="141"/>
    </location>
</feature>
<gene>
    <name evidence="3" type="ORF">D7M11_18755</name>
</gene>
<keyword evidence="1" id="KW-0723">Serine/threonine-protein kinase</keyword>